<comment type="caution">
    <text evidence="1">The sequence shown here is derived from an EMBL/GenBank/DDBJ whole genome shotgun (WGS) entry which is preliminary data.</text>
</comment>
<organism evidence="1 2">
    <name type="scientific">Eumeta variegata</name>
    <name type="common">Bagworm moth</name>
    <name type="synonym">Eumeta japonica</name>
    <dbReference type="NCBI Taxonomy" id="151549"/>
    <lineage>
        <taxon>Eukaryota</taxon>
        <taxon>Metazoa</taxon>
        <taxon>Ecdysozoa</taxon>
        <taxon>Arthropoda</taxon>
        <taxon>Hexapoda</taxon>
        <taxon>Insecta</taxon>
        <taxon>Pterygota</taxon>
        <taxon>Neoptera</taxon>
        <taxon>Endopterygota</taxon>
        <taxon>Lepidoptera</taxon>
        <taxon>Glossata</taxon>
        <taxon>Ditrysia</taxon>
        <taxon>Tineoidea</taxon>
        <taxon>Psychidae</taxon>
        <taxon>Oiketicinae</taxon>
        <taxon>Eumeta</taxon>
    </lineage>
</organism>
<name>A0A4C1TX96_EUMVA</name>
<sequence>MENRTDIVIDLNENSSGPLLLILLHQPDLRPLDIELVCSFAPRLSYKKKLQSMTSPNLNSRLTPGVDDNESYVDITKTVG</sequence>
<dbReference type="EMBL" id="BGZK01000099">
    <property type="protein sequence ID" value="GBP18637.1"/>
    <property type="molecule type" value="Genomic_DNA"/>
</dbReference>
<protein>
    <submittedName>
        <fullName evidence="1">Uncharacterized protein</fullName>
    </submittedName>
</protein>
<evidence type="ECO:0000313" key="2">
    <source>
        <dbReference type="Proteomes" id="UP000299102"/>
    </source>
</evidence>
<keyword evidence="2" id="KW-1185">Reference proteome</keyword>
<dbReference type="AlphaFoldDB" id="A0A4C1TX96"/>
<dbReference type="Proteomes" id="UP000299102">
    <property type="component" value="Unassembled WGS sequence"/>
</dbReference>
<proteinExistence type="predicted"/>
<gene>
    <name evidence="1" type="ORF">EVAR_14407_1</name>
</gene>
<evidence type="ECO:0000313" key="1">
    <source>
        <dbReference type="EMBL" id="GBP18637.1"/>
    </source>
</evidence>
<reference evidence="1 2" key="1">
    <citation type="journal article" date="2019" name="Commun. Biol.">
        <title>The bagworm genome reveals a unique fibroin gene that provides high tensile strength.</title>
        <authorList>
            <person name="Kono N."/>
            <person name="Nakamura H."/>
            <person name="Ohtoshi R."/>
            <person name="Tomita M."/>
            <person name="Numata K."/>
            <person name="Arakawa K."/>
        </authorList>
    </citation>
    <scope>NUCLEOTIDE SEQUENCE [LARGE SCALE GENOMIC DNA]</scope>
</reference>
<accession>A0A4C1TX96</accession>